<evidence type="ECO:0000256" key="1">
    <source>
        <dbReference type="SAM" id="MobiDB-lite"/>
    </source>
</evidence>
<gene>
    <name evidence="3" type="ORF">SEMRO_142_G066420.1</name>
</gene>
<dbReference type="Pfam" id="PF03399">
    <property type="entry name" value="SAC3_GANP"/>
    <property type="match status" value="1"/>
</dbReference>
<feature type="region of interest" description="Disordered" evidence="1">
    <location>
        <begin position="70"/>
        <end position="182"/>
    </location>
</feature>
<name>A0A9N8DL72_9STRA</name>
<dbReference type="PANTHER" id="PTHR12436:SF4">
    <property type="entry name" value="LEUKOCYTE RECEPTOR CLUSTER MEMBER 8"/>
    <property type="match status" value="1"/>
</dbReference>
<feature type="region of interest" description="Disordered" evidence="1">
    <location>
        <begin position="1"/>
        <end position="51"/>
    </location>
</feature>
<keyword evidence="4" id="KW-1185">Reference proteome</keyword>
<feature type="compositionally biased region" description="Polar residues" evidence="1">
    <location>
        <begin position="171"/>
        <end position="182"/>
    </location>
</feature>
<protein>
    <submittedName>
        <fullName evidence="3">Leukocyte receptor cluster member 8 homolog</fullName>
    </submittedName>
</protein>
<sequence>MMVSTLQPPPRKHKKKKKDTLSGRNTQDILKNGLSSVHPHSKKRKEQPSLKTEIAAVYEEDLGLAGIKKAKTSTISSPILQSSSEGRKLQISETAEEKLRRLRRKARFDAEGGRNKSATKKKSSNKLSAFTVSAAPSKRSELPKEPDFLSKALSSGRRDAAASVGSRKGGTKSSQSRHGQLVGTSQALEKPYLRLTTHARAEDVRPMEVLIKSLAHIKSKYYQEEDFEWANEQLKSVRQDITVQRLRNRFVLETYETHARILLEHGDLAEFNQCQTMIRYLTTTGLEHEDTMATMSNASDLDTEEGEALQQTEEASDEFRAYHVLYSLVQTSWDDLTRALVRVREIIREKEENGCKTASARHSLGVMKAVVHSDYHAFFKLYESAPHMSAYLMDFLVKRMREMAYERIIAAYRPTICVEYFRGALHFPDMEETRLFLRQMGAKFVRGEQPPLWVDCKASISRK</sequence>
<evidence type="ECO:0000259" key="2">
    <source>
        <dbReference type="Pfam" id="PF03399"/>
    </source>
</evidence>
<organism evidence="3 4">
    <name type="scientific">Seminavis robusta</name>
    <dbReference type="NCBI Taxonomy" id="568900"/>
    <lineage>
        <taxon>Eukaryota</taxon>
        <taxon>Sar</taxon>
        <taxon>Stramenopiles</taxon>
        <taxon>Ochrophyta</taxon>
        <taxon>Bacillariophyta</taxon>
        <taxon>Bacillariophyceae</taxon>
        <taxon>Bacillariophycidae</taxon>
        <taxon>Naviculales</taxon>
        <taxon>Naviculaceae</taxon>
        <taxon>Seminavis</taxon>
    </lineage>
</organism>
<feature type="compositionally biased region" description="Basic and acidic residues" evidence="1">
    <location>
        <begin position="85"/>
        <end position="99"/>
    </location>
</feature>
<comment type="caution">
    <text evidence="3">The sequence shown here is derived from an EMBL/GenBank/DDBJ whole genome shotgun (WGS) entry which is preliminary data.</text>
</comment>
<dbReference type="Proteomes" id="UP001153069">
    <property type="component" value="Unassembled WGS sequence"/>
</dbReference>
<dbReference type="InterPro" id="IPR005062">
    <property type="entry name" value="SAC3/GANP/THP3_conserved"/>
</dbReference>
<dbReference type="GO" id="GO:0005634">
    <property type="term" value="C:nucleus"/>
    <property type="evidence" value="ECO:0007669"/>
    <property type="project" value="TreeGrafter"/>
</dbReference>
<dbReference type="PANTHER" id="PTHR12436">
    <property type="entry name" value="80 KDA MCM3-ASSOCIATED PROTEIN"/>
    <property type="match status" value="1"/>
</dbReference>
<feature type="compositionally biased region" description="Basic and acidic residues" evidence="1">
    <location>
        <begin position="138"/>
        <end position="148"/>
    </location>
</feature>
<feature type="compositionally biased region" description="Low complexity" evidence="1">
    <location>
        <begin position="72"/>
        <end position="84"/>
    </location>
</feature>
<dbReference type="OrthoDB" id="199574at2759"/>
<dbReference type="EMBL" id="CAICTM010000141">
    <property type="protein sequence ID" value="CAB9502666.1"/>
    <property type="molecule type" value="Genomic_DNA"/>
</dbReference>
<dbReference type="AlphaFoldDB" id="A0A9N8DL72"/>
<feature type="domain" description="SAC3/GANP/THP3 conserved" evidence="2">
    <location>
        <begin position="198"/>
        <end position="444"/>
    </location>
</feature>
<reference evidence="3" key="1">
    <citation type="submission" date="2020-06" db="EMBL/GenBank/DDBJ databases">
        <authorList>
            <consortium name="Plant Systems Biology data submission"/>
        </authorList>
    </citation>
    <scope>NUCLEOTIDE SEQUENCE</scope>
    <source>
        <strain evidence="3">D6</strain>
    </source>
</reference>
<keyword evidence="3" id="KW-0675">Receptor</keyword>
<evidence type="ECO:0000313" key="4">
    <source>
        <dbReference type="Proteomes" id="UP001153069"/>
    </source>
</evidence>
<feature type="compositionally biased region" description="Polar residues" evidence="1">
    <location>
        <begin position="22"/>
        <end position="35"/>
    </location>
</feature>
<proteinExistence type="predicted"/>
<dbReference type="Gene3D" id="1.25.40.990">
    <property type="match status" value="1"/>
</dbReference>
<dbReference type="InterPro" id="IPR045107">
    <property type="entry name" value="SAC3/GANP/THP3"/>
</dbReference>
<accession>A0A9N8DL72</accession>
<evidence type="ECO:0000313" key="3">
    <source>
        <dbReference type="EMBL" id="CAB9502666.1"/>
    </source>
</evidence>